<evidence type="ECO:0000313" key="9">
    <source>
        <dbReference type="Proteomes" id="UP001165063"/>
    </source>
</evidence>
<dbReference type="OrthoDB" id="441771at2759"/>
<comment type="function">
    <text evidence="6">Involved in nucleolar processing of pre-18S ribosomal RNA. Has a role in the nuclear export of 40S pre-ribosomal subunit to the cytoplasm.</text>
</comment>
<evidence type="ECO:0000256" key="3">
    <source>
        <dbReference type="ARBA" id="ARBA00022517"/>
    </source>
</evidence>
<keyword evidence="5" id="KW-0539">Nucleus</keyword>
<evidence type="ECO:0000313" key="8">
    <source>
        <dbReference type="EMBL" id="GMG28898.1"/>
    </source>
</evidence>
<comment type="similarity">
    <text evidence="2">Belongs to the NOP14 family.</text>
</comment>
<name>A0A9W6YZC5_AMBMO</name>
<dbReference type="Pfam" id="PF04147">
    <property type="entry name" value="Nop14"/>
    <property type="match status" value="2"/>
</dbReference>
<evidence type="ECO:0000256" key="4">
    <source>
        <dbReference type="ARBA" id="ARBA00022552"/>
    </source>
</evidence>
<comment type="caution">
    <text evidence="8">The sequence shown here is derived from an EMBL/GenBank/DDBJ whole genome shotgun (WGS) entry which is preliminary data.</text>
</comment>
<feature type="compositionally biased region" description="Basic residues" evidence="7">
    <location>
        <begin position="24"/>
        <end position="34"/>
    </location>
</feature>
<feature type="compositionally biased region" description="Basic and acidic residues" evidence="7">
    <location>
        <begin position="35"/>
        <end position="47"/>
    </location>
</feature>
<evidence type="ECO:0000256" key="1">
    <source>
        <dbReference type="ARBA" id="ARBA00004604"/>
    </source>
</evidence>
<evidence type="ECO:0000256" key="7">
    <source>
        <dbReference type="SAM" id="MobiDB-lite"/>
    </source>
</evidence>
<comment type="subcellular location">
    <subcellularLocation>
        <location evidence="1">Nucleus</location>
        <location evidence="1">Nucleolus</location>
    </subcellularLocation>
</comment>
<evidence type="ECO:0000256" key="5">
    <source>
        <dbReference type="ARBA" id="ARBA00023242"/>
    </source>
</evidence>
<dbReference type="AlphaFoldDB" id="A0A9W6YZC5"/>
<keyword evidence="9" id="KW-1185">Reference proteome</keyword>
<feature type="compositionally biased region" description="Polar residues" evidence="7">
    <location>
        <begin position="159"/>
        <end position="170"/>
    </location>
</feature>
<feature type="region of interest" description="Disordered" evidence="7">
    <location>
        <begin position="159"/>
        <end position="210"/>
    </location>
</feature>
<dbReference type="InterPro" id="IPR007276">
    <property type="entry name" value="Nop14"/>
</dbReference>
<dbReference type="GO" id="GO:0030692">
    <property type="term" value="C:Noc4p-Nop14p complex"/>
    <property type="evidence" value="ECO:0007669"/>
    <property type="project" value="TreeGrafter"/>
</dbReference>
<feature type="compositionally biased region" description="Acidic residues" evidence="7">
    <location>
        <begin position="179"/>
        <end position="188"/>
    </location>
</feature>
<feature type="compositionally biased region" description="Basic and acidic residues" evidence="7">
    <location>
        <begin position="196"/>
        <end position="210"/>
    </location>
</feature>
<dbReference type="PANTHER" id="PTHR23183">
    <property type="entry name" value="NOP14"/>
    <property type="match status" value="1"/>
</dbReference>
<feature type="region of interest" description="Disordered" evidence="7">
    <location>
        <begin position="13"/>
        <end position="47"/>
    </location>
</feature>
<keyword evidence="4" id="KW-0698">rRNA processing</keyword>
<organism evidence="8 9">
    <name type="scientific">Ambrosiozyma monospora</name>
    <name type="common">Yeast</name>
    <name type="synonym">Endomycopsis monosporus</name>
    <dbReference type="NCBI Taxonomy" id="43982"/>
    <lineage>
        <taxon>Eukaryota</taxon>
        <taxon>Fungi</taxon>
        <taxon>Dikarya</taxon>
        <taxon>Ascomycota</taxon>
        <taxon>Saccharomycotina</taxon>
        <taxon>Pichiomycetes</taxon>
        <taxon>Pichiales</taxon>
        <taxon>Pichiaceae</taxon>
        <taxon>Ambrosiozyma</taxon>
    </lineage>
</organism>
<feature type="compositionally biased region" description="Acidic residues" evidence="7">
    <location>
        <begin position="355"/>
        <end position="371"/>
    </location>
</feature>
<dbReference type="GO" id="GO:0032040">
    <property type="term" value="C:small-subunit processome"/>
    <property type="evidence" value="ECO:0007669"/>
    <property type="project" value="InterPro"/>
</dbReference>
<evidence type="ECO:0000256" key="2">
    <source>
        <dbReference type="ARBA" id="ARBA00007466"/>
    </source>
</evidence>
<feature type="compositionally biased region" description="Basic and acidic residues" evidence="7">
    <location>
        <begin position="372"/>
        <end position="382"/>
    </location>
</feature>
<reference evidence="8" key="1">
    <citation type="submission" date="2023-04" db="EMBL/GenBank/DDBJ databases">
        <title>Ambrosiozyma monospora NBRC 1965.</title>
        <authorList>
            <person name="Ichikawa N."/>
            <person name="Sato H."/>
            <person name="Tonouchi N."/>
        </authorList>
    </citation>
    <scope>NUCLEOTIDE SEQUENCE</scope>
    <source>
        <strain evidence="8">NBRC 1965</strain>
    </source>
</reference>
<feature type="region of interest" description="Disordered" evidence="7">
    <location>
        <begin position="283"/>
        <end position="386"/>
    </location>
</feature>
<feature type="region of interest" description="Disordered" evidence="7">
    <location>
        <begin position="75"/>
        <end position="119"/>
    </location>
</feature>
<keyword evidence="3" id="KW-0690">Ribosome biogenesis</keyword>
<dbReference type="GO" id="GO:0030490">
    <property type="term" value="P:maturation of SSU-rRNA"/>
    <property type="evidence" value="ECO:0007669"/>
    <property type="project" value="TreeGrafter"/>
</dbReference>
<dbReference type="Proteomes" id="UP001165063">
    <property type="component" value="Unassembled WGS sequence"/>
</dbReference>
<feature type="compositionally biased region" description="Basic and acidic residues" evidence="7">
    <location>
        <begin position="86"/>
        <end position="98"/>
    </location>
</feature>
<evidence type="ECO:0000256" key="6">
    <source>
        <dbReference type="ARBA" id="ARBA00024695"/>
    </source>
</evidence>
<protein>
    <submittedName>
        <fullName evidence="8">Unnamed protein product</fullName>
    </submittedName>
</protein>
<feature type="compositionally biased region" description="Basic and acidic residues" evidence="7">
    <location>
        <begin position="283"/>
        <end position="331"/>
    </location>
</feature>
<dbReference type="EMBL" id="BSXU01001573">
    <property type="protein sequence ID" value="GMG28898.1"/>
    <property type="molecule type" value="Genomic_DNA"/>
</dbReference>
<dbReference type="PANTHER" id="PTHR23183:SF0">
    <property type="entry name" value="NUCLEOLAR PROTEIN 14"/>
    <property type="match status" value="1"/>
</dbReference>
<proteinExistence type="inferred from homology"/>
<accession>A0A9W6YZC5</accession>
<gene>
    <name evidence="8" type="ORF">Amon01_000364400</name>
</gene>
<sequence>MAGSQLKQLKASLKAAGLTGQTNIKKKGKKHSRKTPNETRKDDKLEKLAKIREQFNPFDVKVTRNKRADAIAKKTAVGKPGISKQAGEEARKADWDRKMSKKNKVGGLRDRRLGENDSSLTAEEKALERFTKERQRLASKASLYNLDDDDDDAGLTHFGQSLSMGFTGTDDQSDHGDIEEADDDDGEDFFGKKRKITDLPEEPQRKKTKAEVMKEVIAKSKYYKHERQKLQENIMEQVTSLDEDFGDVMSDLRGVKAPKTNGIQPKSEADIKYDMKVKEVALDRRAAPADRTKTAEELAKERQDQLAKMEADRLRRMQGDDAEDGEQRGDADDLDGDFWAGDSENEEDGFRIKDSDDEAAGEGDESGDEADDKPSARDRSDGKPATITIGGKVITLKGHSSSIGKCPSTLDELLALTEGVSYDEVIPIIRKVFQTYQPRMGAGNKEKIGVFLCVLVKYILHLGDAEFKEEERENYTLLIEYISKIIRDVAEKYPDELLAEFRSQITSIQQRIETRDPLEYPKKSDLIFYTVVGRTFSTSDMYHLVVTPTLILIGETLEYLSPDKYPTHLFSGVYLCALYLQYQRLSKRLMPEAINFMERAFLALIPEPEKLGNYESLATRVRQPKRTKHSLKSTTSLPSDLKPLRISNWSVSTQPQLANLLAELVSILDESSSLIFKDKSSFIEISKPFITIMKHLVIYHASTPSIPNLLSKLNNLARIAQQDRVPLTLQSHRAIAIPTYVPRFEENFNPDRKSYDPDRTRQEISKLRHQIKQERKQNMREIRKDAQFEAREQIKRKKKEYEEYHSKMARIINSIQTEEGHDKNVYEREKRARKGKK</sequence>